<proteinExistence type="inferred from homology"/>
<dbReference type="AlphaFoldDB" id="A0A170QAB1"/>
<dbReference type="EMBL" id="FAXA01000288">
    <property type="protein sequence ID" value="CUV02687.1"/>
    <property type="molecule type" value="Genomic_DNA"/>
</dbReference>
<organism evidence="3">
    <name type="scientific">hydrothermal vent metagenome</name>
    <dbReference type="NCBI Taxonomy" id="652676"/>
    <lineage>
        <taxon>unclassified sequences</taxon>
        <taxon>metagenomes</taxon>
        <taxon>ecological metagenomes</taxon>
    </lineage>
</organism>
<dbReference type="InterPro" id="IPR006680">
    <property type="entry name" value="Amidohydro-rel"/>
</dbReference>
<dbReference type="Pfam" id="PF04909">
    <property type="entry name" value="Amidohydro_2"/>
    <property type="match status" value="1"/>
</dbReference>
<dbReference type="PANTHER" id="PTHR43569:SF1">
    <property type="entry name" value="BLL3371 PROTEIN"/>
    <property type="match status" value="1"/>
</dbReference>
<dbReference type="InterPro" id="IPR032466">
    <property type="entry name" value="Metal_Hydrolase"/>
</dbReference>
<gene>
    <name evidence="3" type="ORF">MGWOODY_Clf1334</name>
</gene>
<feature type="domain" description="Amidohydrolase-related" evidence="2">
    <location>
        <begin position="26"/>
        <end position="334"/>
    </location>
</feature>
<protein>
    <recommendedName>
        <fullName evidence="2">Amidohydrolase-related domain-containing protein</fullName>
    </recommendedName>
</protein>
<name>A0A170QAB1_9ZZZZ</name>
<comment type="similarity">
    <text evidence="1">Belongs to the metallo-dependent hydrolases superfamily.</text>
</comment>
<evidence type="ECO:0000259" key="2">
    <source>
        <dbReference type="Pfam" id="PF04909"/>
    </source>
</evidence>
<dbReference type="GO" id="GO:0016787">
    <property type="term" value="F:hydrolase activity"/>
    <property type="evidence" value="ECO:0007669"/>
    <property type="project" value="InterPro"/>
</dbReference>
<dbReference type="Gene3D" id="3.20.20.140">
    <property type="entry name" value="Metal-dependent hydrolases"/>
    <property type="match status" value="1"/>
</dbReference>
<dbReference type="PANTHER" id="PTHR43569">
    <property type="entry name" value="AMIDOHYDROLASE"/>
    <property type="match status" value="1"/>
</dbReference>
<evidence type="ECO:0000256" key="1">
    <source>
        <dbReference type="ARBA" id="ARBA00038310"/>
    </source>
</evidence>
<dbReference type="InterPro" id="IPR052350">
    <property type="entry name" value="Metallo-dep_Lactonases"/>
</dbReference>
<evidence type="ECO:0000313" key="3">
    <source>
        <dbReference type="EMBL" id="CUV02687.1"/>
    </source>
</evidence>
<dbReference type="SUPFAM" id="SSF51556">
    <property type="entry name" value="Metallo-dependent hydrolases"/>
    <property type="match status" value="1"/>
</dbReference>
<accession>A0A170QAB1</accession>
<reference evidence="3" key="1">
    <citation type="submission" date="2015-10" db="EMBL/GenBank/DDBJ databases">
        <authorList>
            <person name="Gilbert D.G."/>
        </authorList>
    </citation>
    <scope>NUCLEOTIDE SEQUENCE</scope>
</reference>
<sequence>MTTNAEHHKWLDLTIEEALEPELPICDPHHHFWDRPNDRYFLDDLLSDLSGGHNVVSTVFIECQAMYRKDGPEEMKPLGQTEFVQGIVAQNASGRYGNIDVAAGIVAFANLAIGSGVERVLEAHQAVTPNLRGVRHITAFDGSPDVPRPRPFPEGLLGDAKFREGFAVLEKLGLSFDAYIYHPQLHELADLANAFPGVTIILNHVGGPLGVGPYASKRDQIFEEWKDSMTAVAASPNVVVKVGGLVMPVCGFDWHERAMPTTSGSLAQATAPYYLHCIEQFGPNRCMFESNFPVDKIACSYTVLWNAFKRLAHDFSPSEQAALFHDTATRFYRLS</sequence>